<accession>A0A3M4WDX4</accession>
<sequence>MSRKPLPSNNPERRYPMRIKIFGALALALLAGCATPPPPAPGSAASKVVALGDVKNIEVGAMRVARENGFLTVKAQLTNTSSRNKTMYYRFAWLGNDGFPVADEETWKSLMIYGSQSTTLPAIAPNPRATDFRLEINTP</sequence>
<dbReference type="InterPro" id="IPR038483">
    <property type="entry name" value="YcfL-like_sf"/>
</dbReference>
<dbReference type="CDD" id="cd09030">
    <property type="entry name" value="DUF1425"/>
    <property type="match status" value="1"/>
</dbReference>
<dbReference type="Proteomes" id="UP000278332">
    <property type="component" value="Unassembled WGS sequence"/>
</dbReference>
<reference evidence="1 2" key="1">
    <citation type="submission" date="2018-08" db="EMBL/GenBank/DDBJ databases">
        <title>Recombination of ecologically and evolutionarily significant loci maintains genetic cohesion in the Pseudomonas syringae species complex.</title>
        <authorList>
            <person name="Dillon M."/>
            <person name="Thakur S."/>
            <person name="Almeida R.N.D."/>
            <person name="Weir B.S."/>
            <person name="Guttman D.S."/>
        </authorList>
    </citation>
    <scope>NUCLEOTIDE SEQUENCE [LARGE SCALE GENOMIC DNA]</scope>
    <source>
        <strain evidence="1 2">ICMP 6917</strain>
    </source>
</reference>
<comment type="caution">
    <text evidence="1">The sequence shown here is derived from an EMBL/GenBank/DDBJ whole genome shotgun (WGS) entry which is preliminary data.</text>
</comment>
<gene>
    <name evidence="1" type="ORF">ALP84_01964</name>
</gene>
<dbReference type="PROSITE" id="PS51257">
    <property type="entry name" value="PROKAR_LIPOPROTEIN"/>
    <property type="match status" value="1"/>
</dbReference>
<dbReference type="AlphaFoldDB" id="A0A3M4WDX4"/>
<name>A0A3M4WDX4_PSECI</name>
<dbReference type="Pfam" id="PF07233">
    <property type="entry name" value="DUF1425"/>
    <property type="match status" value="1"/>
</dbReference>
<evidence type="ECO:0008006" key="3">
    <source>
        <dbReference type="Google" id="ProtNLM"/>
    </source>
</evidence>
<organism evidence="1 2">
    <name type="scientific">Pseudomonas cichorii</name>
    <dbReference type="NCBI Taxonomy" id="36746"/>
    <lineage>
        <taxon>Bacteria</taxon>
        <taxon>Pseudomonadati</taxon>
        <taxon>Pseudomonadota</taxon>
        <taxon>Gammaproteobacteria</taxon>
        <taxon>Pseudomonadales</taxon>
        <taxon>Pseudomonadaceae</taxon>
        <taxon>Pseudomonas</taxon>
    </lineage>
</organism>
<dbReference type="InterPro" id="IPR010824">
    <property type="entry name" value="DUF1425"/>
</dbReference>
<dbReference type="Gene3D" id="2.60.40.3230">
    <property type="match status" value="1"/>
</dbReference>
<protein>
    <recommendedName>
        <fullName evidence="3">Lipoprotein</fullName>
    </recommendedName>
</protein>
<evidence type="ECO:0000313" key="1">
    <source>
        <dbReference type="EMBL" id="RMR62176.1"/>
    </source>
</evidence>
<evidence type="ECO:0000313" key="2">
    <source>
        <dbReference type="Proteomes" id="UP000278332"/>
    </source>
</evidence>
<dbReference type="EMBL" id="RBRY01000027">
    <property type="protein sequence ID" value="RMR62176.1"/>
    <property type="molecule type" value="Genomic_DNA"/>
</dbReference>
<proteinExistence type="predicted"/>